<keyword evidence="1" id="KW-0472">Membrane</keyword>
<evidence type="ECO:0000313" key="3">
    <source>
        <dbReference type="EMBL" id="MBW4433158.1"/>
    </source>
</evidence>
<dbReference type="Proteomes" id="UP000813215">
    <property type="component" value="Unassembled WGS sequence"/>
</dbReference>
<dbReference type="Pfam" id="PF03703">
    <property type="entry name" value="bPH_2"/>
    <property type="match status" value="1"/>
</dbReference>
<dbReference type="AlphaFoldDB" id="A0A9E3H999"/>
<evidence type="ECO:0000313" key="4">
    <source>
        <dbReference type="Proteomes" id="UP000813215"/>
    </source>
</evidence>
<evidence type="ECO:0000256" key="1">
    <source>
        <dbReference type="SAM" id="Phobius"/>
    </source>
</evidence>
<feature type="transmembrane region" description="Helical" evidence="1">
    <location>
        <begin position="32"/>
        <end position="53"/>
    </location>
</feature>
<keyword evidence="1" id="KW-0812">Transmembrane</keyword>
<protein>
    <submittedName>
        <fullName evidence="3">PH domain-containing protein</fullName>
    </submittedName>
</protein>
<reference evidence="3" key="2">
    <citation type="journal article" date="2022" name="Microbiol. Resour. Announc.">
        <title>Metagenome Sequencing to Explore Phylogenomics of Terrestrial Cyanobacteria.</title>
        <authorList>
            <person name="Ward R.D."/>
            <person name="Stajich J.E."/>
            <person name="Johansen J.R."/>
            <person name="Huntemann M."/>
            <person name="Clum A."/>
            <person name="Foster B."/>
            <person name="Foster B."/>
            <person name="Roux S."/>
            <person name="Palaniappan K."/>
            <person name="Varghese N."/>
            <person name="Mukherjee S."/>
            <person name="Reddy T.B.K."/>
            <person name="Daum C."/>
            <person name="Copeland A."/>
            <person name="Chen I.A."/>
            <person name="Ivanova N.N."/>
            <person name="Kyrpides N.C."/>
            <person name="Shapiro N."/>
            <person name="Eloe-Fadrosh E.A."/>
            <person name="Pietrasiak N."/>
        </authorList>
    </citation>
    <scope>NUCLEOTIDE SEQUENCE</scope>
    <source>
        <strain evidence="3">HA4357-MV3</strain>
    </source>
</reference>
<proteinExistence type="predicted"/>
<evidence type="ECO:0000259" key="2">
    <source>
        <dbReference type="Pfam" id="PF03703"/>
    </source>
</evidence>
<dbReference type="EMBL" id="JAHHHW010000099">
    <property type="protein sequence ID" value="MBW4433158.1"/>
    <property type="molecule type" value="Genomic_DNA"/>
</dbReference>
<accession>A0A9E3H999</accession>
<sequence length="164" mass="19279">MKRNAGIITSKTAEYGILEFHPSLVKIFTENLVFNLLLIILFWTIMPLPYLFWKYLQIKSTNYILTSQRLITKTGVFWKEINFVELYRVLDIKVERGLVYQLIDFGRSCLGKKPILLGDIWVFTSDYSHSKLFLDTIPNALGVTEKIRKAMNEDKDIKRVIRRD</sequence>
<reference evidence="3" key="1">
    <citation type="submission" date="2021-05" db="EMBL/GenBank/DDBJ databases">
        <authorList>
            <person name="Pietrasiak N."/>
            <person name="Ward R."/>
            <person name="Stajich J.E."/>
            <person name="Kurbessoian T."/>
        </authorList>
    </citation>
    <scope>NUCLEOTIDE SEQUENCE</scope>
    <source>
        <strain evidence="3">HA4357-MV3</strain>
    </source>
</reference>
<dbReference type="InterPro" id="IPR005182">
    <property type="entry name" value="YdbS-like_PH"/>
</dbReference>
<gene>
    <name evidence="3" type="ORF">KME28_15875</name>
</gene>
<keyword evidence="1" id="KW-1133">Transmembrane helix</keyword>
<organism evidence="3 4">
    <name type="scientific">Pelatocladus maniniholoensis HA4357-MV3</name>
    <dbReference type="NCBI Taxonomy" id="1117104"/>
    <lineage>
        <taxon>Bacteria</taxon>
        <taxon>Bacillati</taxon>
        <taxon>Cyanobacteriota</taxon>
        <taxon>Cyanophyceae</taxon>
        <taxon>Nostocales</taxon>
        <taxon>Nostocaceae</taxon>
        <taxon>Pelatocladus</taxon>
    </lineage>
</organism>
<comment type="caution">
    <text evidence="3">The sequence shown here is derived from an EMBL/GenBank/DDBJ whole genome shotgun (WGS) entry which is preliminary data.</text>
</comment>
<feature type="domain" description="YdbS-like PH" evidence="2">
    <location>
        <begin position="59"/>
        <end position="106"/>
    </location>
</feature>
<name>A0A9E3H999_9NOST</name>